<reference evidence="2" key="1">
    <citation type="journal article" date="2020" name="mSystems">
        <title>Genome- and Community-Level Interaction Insights into Carbon Utilization and Element Cycling Functions of Hydrothermarchaeota in Hydrothermal Sediment.</title>
        <authorList>
            <person name="Zhou Z."/>
            <person name="Liu Y."/>
            <person name="Xu W."/>
            <person name="Pan J."/>
            <person name="Luo Z.H."/>
            <person name="Li M."/>
        </authorList>
    </citation>
    <scope>NUCLEOTIDE SEQUENCE [LARGE SCALE GENOMIC DNA]</scope>
    <source>
        <strain evidence="2">SpSt-855</strain>
    </source>
</reference>
<protein>
    <submittedName>
        <fullName evidence="2">Uncharacterized protein</fullName>
    </submittedName>
</protein>
<gene>
    <name evidence="2" type="ORF">ENW50_10805</name>
</gene>
<feature type="transmembrane region" description="Helical" evidence="1">
    <location>
        <begin position="29"/>
        <end position="46"/>
    </location>
</feature>
<dbReference type="EMBL" id="DTKL01000067">
    <property type="protein sequence ID" value="HGY95154.1"/>
    <property type="molecule type" value="Genomic_DNA"/>
</dbReference>
<proteinExistence type="predicted"/>
<evidence type="ECO:0000256" key="1">
    <source>
        <dbReference type="SAM" id="Phobius"/>
    </source>
</evidence>
<keyword evidence="1" id="KW-1133">Transmembrane helix</keyword>
<dbReference type="AlphaFoldDB" id="A0A7V4XTY3"/>
<accession>A0A7V4XTY3</accession>
<name>A0A7V4XTY3_9BACT</name>
<sequence length="124" mass="13640">MAITTIFFGFLLILLGVFGYVDTGSHAPTALIPAYVGAVLAILGWFARTPNPKRRMMIMHIAVTIGLLGFLGTVPGIYHWVQMMQGHQVLRPVAEQDKAAMSLILLAYVLLCVRSFINARRARA</sequence>
<organism evidence="2">
    <name type="scientific">Acidobacterium capsulatum</name>
    <dbReference type="NCBI Taxonomy" id="33075"/>
    <lineage>
        <taxon>Bacteria</taxon>
        <taxon>Pseudomonadati</taxon>
        <taxon>Acidobacteriota</taxon>
        <taxon>Terriglobia</taxon>
        <taxon>Terriglobales</taxon>
        <taxon>Acidobacteriaceae</taxon>
        <taxon>Acidobacterium</taxon>
    </lineage>
</organism>
<feature type="transmembrane region" description="Helical" evidence="1">
    <location>
        <begin position="58"/>
        <end position="79"/>
    </location>
</feature>
<comment type="caution">
    <text evidence="2">The sequence shown here is derived from an EMBL/GenBank/DDBJ whole genome shotgun (WGS) entry which is preliminary data.</text>
</comment>
<keyword evidence="1" id="KW-0812">Transmembrane</keyword>
<feature type="transmembrane region" description="Helical" evidence="1">
    <location>
        <begin position="99"/>
        <end position="117"/>
    </location>
</feature>
<evidence type="ECO:0000313" key="2">
    <source>
        <dbReference type="EMBL" id="HGY95154.1"/>
    </source>
</evidence>
<keyword evidence="1" id="KW-0472">Membrane</keyword>